<keyword evidence="1" id="KW-0540">Nuclease</keyword>
<dbReference type="Pfam" id="PF12705">
    <property type="entry name" value="PDDEXK_1"/>
    <property type="match status" value="1"/>
</dbReference>
<keyword evidence="18" id="KW-1185">Reference proteome</keyword>
<dbReference type="GO" id="GO:0005524">
    <property type="term" value="F:ATP binding"/>
    <property type="evidence" value="ECO:0007669"/>
    <property type="project" value="UniProtKB-UniRule"/>
</dbReference>
<feature type="domain" description="UvrD-like helicase ATP-binding" evidence="15">
    <location>
        <begin position="1"/>
        <end position="451"/>
    </location>
</feature>
<dbReference type="GO" id="GO:0004527">
    <property type="term" value="F:exonuclease activity"/>
    <property type="evidence" value="ECO:0007669"/>
    <property type="project" value="UniProtKB-KW"/>
</dbReference>
<evidence type="ECO:0000256" key="8">
    <source>
        <dbReference type="ARBA" id="ARBA00023125"/>
    </source>
</evidence>
<keyword evidence="9" id="KW-0234">DNA repair</keyword>
<reference evidence="17 18" key="1">
    <citation type="submission" date="2011-10" db="EMBL/GenBank/DDBJ databases">
        <title>The Improved High-Quality Draft genome of Methanoplanus limicola DSM 2279.</title>
        <authorList>
            <consortium name="US DOE Joint Genome Institute (JGI-PGF)"/>
            <person name="Lucas S."/>
            <person name="Copeland A."/>
            <person name="Lapidus A."/>
            <person name="Glavina del Rio T."/>
            <person name="Dalin E."/>
            <person name="Tice H."/>
            <person name="Bruce D."/>
            <person name="Goodwin L."/>
            <person name="Pitluck S."/>
            <person name="Peters L."/>
            <person name="Mikhailova N."/>
            <person name="Lu M."/>
            <person name="Kyrpides N."/>
            <person name="Mavromatis K."/>
            <person name="Ivanova N."/>
            <person name="Markowitz V."/>
            <person name="Cheng J.-F."/>
            <person name="Hugenholtz P."/>
            <person name="Woyke T."/>
            <person name="Wu D."/>
            <person name="Wirth R."/>
            <person name="Brambilla E.-M."/>
            <person name="Klenk H.-P."/>
            <person name="Eisen J.A."/>
        </authorList>
    </citation>
    <scope>NUCLEOTIDE SEQUENCE [LARGE SCALE GENOMIC DNA]</scope>
    <source>
        <strain evidence="17 18">DSM 2279</strain>
    </source>
</reference>
<dbReference type="Gene3D" id="3.40.50.300">
    <property type="entry name" value="P-loop containing nucleotide triphosphate hydrolases"/>
    <property type="match status" value="4"/>
</dbReference>
<protein>
    <recommendedName>
        <fullName evidence="12">DNA 3'-5' helicase</fullName>
        <ecNumber evidence="12">5.6.2.4</ecNumber>
    </recommendedName>
</protein>
<accession>H1YYW5</accession>
<keyword evidence="4 14" id="KW-0378">Hydrolase</keyword>
<dbReference type="Pfam" id="PF13361">
    <property type="entry name" value="UvrD_C"/>
    <property type="match status" value="2"/>
</dbReference>
<dbReference type="PROSITE" id="PS51198">
    <property type="entry name" value="UVRD_HELICASE_ATP_BIND"/>
    <property type="match status" value="1"/>
</dbReference>
<evidence type="ECO:0000256" key="11">
    <source>
        <dbReference type="ARBA" id="ARBA00034617"/>
    </source>
</evidence>
<keyword evidence="6" id="KW-0269">Exonuclease</keyword>
<evidence type="ECO:0000256" key="13">
    <source>
        <dbReference type="ARBA" id="ARBA00048988"/>
    </source>
</evidence>
<proteinExistence type="predicted"/>
<dbReference type="InterPro" id="IPR011335">
    <property type="entry name" value="Restrct_endonuc-II-like"/>
</dbReference>
<dbReference type="Gene3D" id="3.90.320.10">
    <property type="match status" value="1"/>
</dbReference>
<dbReference type="STRING" id="937775.Metlim_3005"/>
<comment type="catalytic activity">
    <reaction evidence="13">
        <text>ATP + H2O = ADP + phosphate + H(+)</text>
        <dbReference type="Rhea" id="RHEA:13065"/>
        <dbReference type="ChEBI" id="CHEBI:15377"/>
        <dbReference type="ChEBI" id="CHEBI:15378"/>
        <dbReference type="ChEBI" id="CHEBI:30616"/>
        <dbReference type="ChEBI" id="CHEBI:43474"/>
        <dbReference type="ChEBI" id="CHEBI:456216"/>
        <dbReference type="EC" id="5.6.2.4"/>
    </reaction>
</comment>
<evidence type="ECO:0000256" key="14">
    <source>
        <dbReference type="PROSITE-ProRule" id="PRU00560"/>
    </source>
</evidence>
<dbReference type="InParanoid" id="H1YYW5"/>
<evidence type="ECO:0000256" key="1">
    <source>
        <dbReference type="ARBA" id="ARBA00022722"/>
    </source>
</evidence>
<evidence type="ECO:0000256" key="12">
    <source>
        <dbReference type="ARBA" id="ARBA00034808"/>
    </source>
</evidence>
<keyword evidence="5 14" id="KW-0347">Helicase</keyword>
<evidence type="ECO:0000256" key="2">
    <source>
        <dbReference type="ARBA" id="ARBA00022741"/>
    </source>
</evidence>
<evidence type="ECO:0000256" key="3">
    <source>
        <dbReference type="ARBA" id="ARBA00022763"/>
    </source>
</evidence>
<evidence type="ECO:0000256" key="4">
    <source>
        <dbReference type="ARBA" id="ARBA00022801"/>
    </source>
</evidence>
<dbReference type="Gene3D" id="1.10.486.10">
    <property type="entry name" value="PCRA, domain 4"/>
    <property type="match status" value="1"/>
</dbReference>
<evidence type="ECO:0000256" key="7">
    <source>
        <dbReference type="ARBA" id="ARBA00022840"/>
    </source>
</evidence>
<evidence type="ECO:0000313" key="17">
    <source>
        <dbReference type="EMBL" id="EHQ37037.1"/>
    </source>
</evidence>
<dbReference type="SUPFAM" id="SSF52980">
    <property type="entry name" value="Restriction endonuclease-like"/>
    <property type="match status" value="1"/>
</dbReference>
<feature type="domain" description="UvrD-like helicase C-terminal" evidence="16">
    <location>
        <begin position="463"/>
        <end position="749"/>
    </location>
</feature>
<dbReference type="PANTHER" id="PTHR11070:SF2">
    <property type="entry name" value="ATP-DEPENDENT DNA HELICASE SRS2"/>
    <property type="match status" value="1"/>
</dbReference>
<keyword evidence="7 14" id="KW-0067">ATP-binding</keyword>
<evidence type="ECO:0000256" key="6">
    <source>
        <dbReference type="ARBA" id="ARBA00022839"/>
    </source>
</evidence>
<dbReference type="Pfam" id="PF00580">
    <property type="entry name" value="UvrD-helicase"/>
    <property type="match status" value="1"/>
</dbReference>
<dbReference type="InterPro" id="IPR038726">
    <property type="entry name" value="PDDEXK_AddAB-type"/>
</dbReference>
<feature type="binding site" evidence="14">
    <location>
        <begin position="20"/>
        <end position="27"/>
    </location>
    <ligand>
        <name>ATP</name>
        <dbReference type="ChEBI" id="CHEBI:30616"/>
    </ligand>
</feature>
<dbReference type="EC" id="5.6.2.4" evidence="12"/>
<name>H1YYW5_9EURY</name>
<dbReference type="EMBL" id="CM001436">
    <property type="protein sequence ID" value="EHQ37037.1"/>
    <property type="molecule type" value="Genomic_DNA"/>
</dbReference>
<keyword evidence="2 14" id="KW-0547">Nucleotide-binding</keyword>
<evidence type="ECO:0000259" key="16">
    <source>
        <dbReference type="PROSITE" id="PS51217"/>
    </source>
</evidence>
<dbReference type="OrthoDB" id="203178at2157"/>
<dbReference type="RefSeq" id="WP_004079756.1">
    <property type="nucleotide sequence ID" value="NZ_CM001436.1"/>
</dbReference>
<dbReference type="PROSITE" id="PS51217">
    <property type="entry name" value="UVRD_HELICASE_CTER"/>
    <property type="match status" value="1"/>
</dbReference>
<dbReference type="GO" id="GO:0003677">
    <property type="term" value="F:DNA binding"/>
    <property type="evidence" value="ECO:0007669"/>
    <property type="project" value="UniProtKB-KW"/>
</dbReference>
<dbReference type="PANTHER" id="PTHR11070">
    <property type="entry name" value="UVRD / RECB / PCRA DNA HELICASE FAMILY MEMBER"/>
    <property type="match status" value="1"/>
</dbReference>
<dbReference type="InterPro" id="IPR011604">
    <property type="entry name" value="PDDEXK-like_dom_sf"/>
</dbReference>
<dbReference type="GO" id="GO:0000725">
    <property type="term" value="P:recombinational repair"/>
    <property type="evidence" value="ECO:0007669"/>
    <property type="project" value="TreeGrafter"/>
</dbReference>
<keyword evidence="8" id="KW-0238">DNA-binding</keyword>
<gene>
    <name evidence="17" type="ORF">Metlim_3005</name>
</gene>
<dbReference type="GO" id="GO:0043138">
    <property type="term" value="F:3'-5' DNA helicase activity"/>
    <property type="evidence" value="ECO:0007669"/>
    <property type="project" value="UniProtKB-EC"/>
</dbReference>
<dbReference type="SUPFAM" id="SSF52540">
    <property type="entry name" value="P-loop containing nucleoside triphosphate hydrolases"/>
    <property type="match status" value="1"/>
</dbReference>
<dbReference type="Proteomes" id="UP000005741">
    <property type="component" value="Chromosome"/>
</dbReference>
<evidence type="ECO:0000256" key="5">
    <source>
        <dbReference type="ARBA" id="ARBA00022806"/>
    </source>
</evidence>
<evidence type="ECO:0000259" key="15">
    <source>
        <dbReference type="PROSITE" id="PS51198"/>
    </source>
</evidence>
<dbReference type="HOGENOM" id="CLU_001114_1_3_2"/>
<dbReference type="InterPro" id="IPR014017">
    <property type="entry name" value="DNA_helicase_UvrD-like_C"/>
</dbReference>
<keyword evidence="3" id="KW-0227">DNA damage</keyword>
<comment type="catalytic activity">
    <reaction evidence="11">
        <text>Couples ATP hydrolysis with the unwinding of duplex DNA by translocating in the 3'-5' direction.</text>
        <dbReference type="EC" id="5.6.2.4"/>
    </reaction>
</comment>
<dbReference type="InterPro" id="IPR000212">
    <property type="entry name" value="DNA_helicase_UvrD/REP"/>
</dbReference>
<dbReference type="PATRIC" id="fig|937775.9.peg.3362"/>
<dbReference type="InterPro" id="IPR027417">
    <property type="entry name" value="P-loop_NTPase"/>
</dbReference>
<dbReference type="AlphaFoldDB" id="H1YYW5"/>
<keyword evidence="10" id="KW-0413">Isomerase</keyword>
<evidence type="ECO:0000256" key="10">
    <source>
        <dbReference type="ARBA" id="ARBA00023235"/>
    </source>
</evidence>
<evidence type="ECO:0000313" key="18">
    <source>
        <dbReference type="Proteomes" id="UP000005741"/>
    </source>
</evidence>
<evidence type="ECO:0000256" key="9">
    <source>
        <dbReference type="ARBA" id="ARBA00023204"/>
    </source>
</evidence>
<organism evidence="17 18">
    <name type="scientific">Methanoplanus limicola DSM 2279</name>
    <dbReference type="NCBI Taxonomy" id="937775"/>
    <lineage>
        <taxon>Archaea</taxon>
        <taxon>Methanobacteriati</taxon>
        <taxon>Methanobacteriota</taxon>
        <taxon>Stenosarchaea group</taxon>
        <taxon>Methanomicrobia</taxon>
        <taxon>Methanomicrobiales</taxon>
        <taxon>Methanomicrobiaceae</taxon>
        <taxon>Methanoplanus</taxon>
    </lineage>
</organism>
<dbReference type="InterPro" id="IPR014016">
    <property type="entry name" value="UvrD-like_ATP-bd"/>
</dbReference>
<dbReference type="GO" id="GO:0005829">
    <property type="term" value="C:cytosol"/>
    <property type="evidence" value="ECO:0007669"/>
    <property type="project" value="TreeGrafter"/>
</dbReference>
<dbReference type="GO" id="GO:0033202">
    <property type="term" value="C:DNA helicase complex"/>
    <property type="evidence" value="ECO:0007669"/>
    <property type="project" value="TreeGrafter"/>
</dbReference>
<sequence>MLTERQMDAIRHDLSLCVTAGAGTGKTHVLVTRYLDLIENAGCRPSDILALTFTEKAASEMKERGEKEIFSRKGEFWDKIREDMMWAQISTFHSFCTGILREFALEAGVDPGFMILAGNESEEIISEALRGLFHDKPGVSYEREINECLNAFGLYTLDSYLRELYNKRRIAKDFFEKLAYDDDYALSLWRDELLKEKESAAKDFLSSPDLTDAALSMLHLAEAFGSENDKAGKYLASVKDYLVMLNSGEYEDICRGIAGIAVTKGGSRTMGSAKVMGESKAVLVKAYSLLKEFADNSPSALLSSSAEDDDPEIVLTLRLLKSLGVVFERLCHVIERDKASRGAIDFTDMIDGVYRLFLSRPDIVAGHFRGRYKYIMVDEFQDTDPVQTAIISMLPGDSGPGCKSLFVVGDPKQSIYLFRDADVTQFKKTGDMITDDFSGCRVALDISFRSTDPVISFVNLLFNRILRDTGRPWDFDYEPVSCSRVKDSGSVELLLSAPGDNAMENALSEYDMVAARIKSAVLQDKLRVYAKDYSGEVVCRDADWGDIAVLMERRTNLRYLEHALDSYGIPYRIYSGFGFYSRQEILDAGSLFSFLKDPCDDIALYGLLRSPWFGFSDSDIFRACGGRAGRLYDKISSGDGNFPEAVRLLERWHGLSGRVSVSGLFRQCILDSGISAVYSGIPGGDQMLSNLDKLSGIIREREKKGFYSLHKFTHDLVKSIESGESEGEGEVYESGSGKVSVMTVHSSKGLEFPVVFVPGLSESPPGDRSSIIADEECGVGIKIPDAESGDYVNSLPLNLQKYRMKLKSGAESRRLFYVAVTRARDHLVLSGNLPKKVPETEQGCSRRIEWIFFNLFSGDNADTSSGVHEITDGDYSCTIRVISDRGEIAAEKVDCKRDPVPLPDCPLCAVDSVNSPEGCVSAGYDHGGRRKSAENFSSTMVERYLVTGSTDILKRSLSSVIAGNSGAGAFTSSGDPVRGSIIHRIMAGDMTIESPDIPAELRGDYREMYQKFISSEFMQDVSDDYTELPFSMFFEGYPFRGHIDRLIRKGDGWYVLDFKTGNPSEKYSHDVQMVLYKMAAEKITGESVRTYLYYTEKGEFREIIPDIEAVLAEIRLACEEISGKRGA</sequence>